<comment type="caution">
    <text evidence="2">The sequence shown here is derived from an EMBL/GenBank/DDBJ whole genome shotgun (WGS) entry which is preliminary data.</text>
</comment>
<dbReference type="InterPro" id="IPR000836">
    <property type="entry name" value="PRTase_dom"/>
</dbReference>
<dbReference type="SUPFAM" id="SSF53271">
    <property type="entry name" value="PRTase-like"/>
    <property type="match status" value="1"/>
</dbReference>
<dbReference type="STRING" id="1120923.SAMN02746095_00093"/>
<dbReference type="Gene3D" id="3.30.1310.20">
    <property type="entry name" value="PRTase-like"/>
    <property type="match status" value="1"/>
</dbReference>
<proteinExistence type="predicted"/>
<accession>A0A0D6PM14</accession>
<protein>
    <submittedName>
        <fullName evidence="2">Phosphoribosyltransferase</fullName>
    </submittedName>
</protein>
<keyword evidence="3" id="KW-1185">Reference proteome</keyword>
<dbReference type="GO" id="GO:0016757">
    <property type="term" value="F:glycosyltransferase activity"/>
    <property type="evidence" value="ECO:0007669"/>
    <property type="project" value="UniProtKB-KW"/>
</dbReference>
<evidence type="ECO:0000313" key="3">
    <source>
        <dbReference type="Proteomes" id="UP000032668"/>
    </source>
</evidence>
<dbReference type="Pfam" id="PF00156">
    <property type="entry name" value="Pribosyltran"/>
    <property type="match status" value="1"/>
</dbReference>
<dbReference type="CDD" id="cd06223">
    <property type="entry name" value="PRTases_typeI"/>
    <property type="match status" value="1"/>
</dbReference>
<reference evidence="2 3" key="1">
    <citation type="submission" date="2012-11" db="EMBL/GenBank/DDBJ databases">
        <title>Whole genome sequence of Acidocella aminolytica 101 = DSM 11237.</title>
        <authorList>
            <person name="Azuma Y."/>
            <person name="Higashiura N."/>
            <person name="Hirakawa H."/>
            <person name="Matsushita K."/>
        </authorList>
    </citation>
    <scope>NUCLEOTIDE SEQUENCE [LARGE SCALE GENOMIC DNA]</scope>
    <source>
        <strain evidence="3">101 / DSM 11237</strain>
    </source>
</reference>
<feature type="domain" description="Phosphoribosyltransferase" evidence="1">
    <location>
        <begin position="4"/>
        <end position="145"/>
    </location>
</feature>
<organism evidence="2 3">
    <name type="scientific">Acidocella aminolytica 101 = DSM 11237</name>
    <dbReference type="NCBI Taxonomy" id="1120923"/>
    <lineage>
        <taxon>Bacteria</taxon>
        <taxon>Pseudomonadati</taxon>
        <taxon>Pseudomonadota</taxon>
        <taxon>Alphaproteobacteria</taxon>
        <taxon>Acetobacterales</taxon>
        <taxon>Acidocellaceae</taxon>
        <taxon>Acidocella</taxon>
    </lineage>
</organism>
<dbReference type="EMBL" id="BANC01000121">
    <property type="protein sequence ID" value="GAN81839.1"/>
    <property type="molecule type" value="Genomic_DNA"/>
</dbReference>
<evidence type="ECO:0000313" key="2">
    <source>
        <dbReference type="EMBL" id="GAN81839.1"/>
    </source>
</evidence>
<evidence type="ECO:0000259" key="1">
    <source>
        <dbReference type="Pfam" id="PF00156"/>
    </source>
</evidence>
<keyword evidence="2" id="KW-0328">Glycosyltransferase</keyword>
<dbReference type="AlphaFoldDB" id="A0A0D6PM14"/>
<name>A0A0D6PM14_9PROT</name>
<sequence>MPVGVEIAKALNAPLGLVLVRKIGVPGNEEFALGAIAEADPPELVLNDELLAAFRVPRSYIEAEKAKALKEIQRRHALYLGSRPPLALEGRLVVLTDDGIATGATVLAALRAVRRQHPARLILAVPLASREALNRLAHEADEVICLHKPEPLGSVGAYYLQFPQLQDQEVIALLETPNEQPP</sequence>
<keyword evidence="2" id="KW-0808">Transferase</keyword>
<gene>
    <name evidence="2" type="ORF">Aam_123_005</name>
</gene>
<dbReference type="Gene3D" id="3.40.50.2020">
    <property type="match status" value="1"/>
</dbReference>
<dbReference type="InterPro" id="IPR029057">
    <property type="entry name" value="PRTase-like"/>
</dbReference>
<dbReference type="Proteomes" id="UP000032668">
    <property type="component" value="Unassembled WGS sequence"/>
</dbReference>